<keyword evidence="6 13" id="KW-1133">Transmembrane helix</keyword>
<comment type="caution">
    <text evidence="14">The sequence shown here is derived from an EMBL/GenBank/DDBJ whole genome shotgun (WGS) entry which is preliminary data.</text>
</comment>
<comment type="subcellular location">
    <subcellularLocation>
        <location evidence="2">Cytoplasm</location>
        <location evidence="2">Perinuclear region</location>
    </subcellularLocation>
    <subcellularLocation>
        <location evidence="1">Lysosome membrane</location>
        <topology evidence="1">Multi-pass membrane protein</topology>
    </subcellularLocation>
</comment>
<dbReference type="PANTHER" id="PTHR13551">
    <property type="entry name" value="BRAIN PROTEIN I3"/>
    <property type="match status" value="1"/>
</dbReference>
<dbReference type="EMBL" id="BTSY01000002">
    <property type="protein sequence ID" value="GMT15478.1"/>
    <property type="molecule type" value="Genomic_DNA"/>
</dbReference>
<feature type="region of interest" description="Disordered" evidence="12">
    <location>
        <begin position="16"/>
        <end position="91"/>
    </location>
</feature>
<name>A0AAV5VB78_9BILA</name>
<evidence type="ECO:0000256" key="7">
    <source>
        <dbReference type="ARBA" id="ARBA00023136"/>
    </source>
</evidence>
<evidence type="ECO:0000256" key="12">
    <source>
        <dbReference type="SAM" id="MobiDB-lite"/>
    </source>
</evidence>
<gene>
    <name evidence="14" type="ORF">PFISCL1PPCAC_6775</name>
</gene>
<dbReference type="GO" id="GO:0048471">
    <property type="term" value="C:perinuclear region of cytoplasm"/>
    <property type="evidence" value="ECO:0007669"/>
    <property type="project" value="UniProtKB-SubCell"/>
</dbReference>
<dbReference type="GO" id="GO:0005765">
    <property type="term" value="C:lysosomal membrane"/>
    <property type="evidence" value="ECO:0007669"/>
    <property type="project" value="UniProtKB-SubCell"/>
</dbReference>
<accession>A0AAV5VB78</accession>
<evidence type="ECO:0000256" key="6">
    <source>
        <dbReference type="ARBA" id="ARBA00022989"/>
    </source>
</evidence>
<reference evidence="14" key="1">
    <citation type="submission" date="2023-10" db="EMBL/GenBank/DDBJ databases">
        <title>Genome assembly of Pristionchus species.</title>
        <authorList>
            <person name="Yoshida K."/>
            <person name="Sommer R.J."/>
        </authorList>
    </citation>
    <scope>NUCLEOTIDE SEQUENCE</scope>
    <source>
        <strain evidence="14">RS5133</strain>
    </source>
</reference>
<evidence type="ECO:0000256" key="10">
    <source>
        <dbReference type="ARBA" id="ARBA00035449"/>
    </source>
</evidence>
<dbReference type="PANTHER" id="PTHR13551:SF1">
    <property type="entry name" value="MEMBRANE PROTEIN BRI3"/>
    <property type="match status" value="1"/>
</dbReference>
<feature type="compositionally biased region" description="Low complexity" evidence="12">
    <location>
        <begin position="16"/>
        <end position="27"/>
    </location>
</feature>
<comment type="subunit">
    <text evidence="11">Interacts with BRI3BP. Interacts with MGAT1 and IFITM3.</text>
</comment>
<feature type="non-terminal residue" evidence="14">
    <location>
        <position position="1"/>
    </location>
</feature>
<keyword evidence="8" id="KW-0458">Lysosome</keyword>
<evidence type="ECO:0000256" key="4">
    <source>
        <dbReference type="ARBA" id="ARBA00022490"/>
    </source>
</evidence>
<evidence type="ECO:0000256" key="1">
    <source>
        <dbReference type="ARBA" id="ARBA00004155"/>
    </source>
</evidence>
<comment type="similarity">
    <text evidence="3">Belongs to the BRI3 family.</text>
</comment>
<evidence type="ECO:0000313" key="14">
    <source>
        <dbReference type="EMBL" id="GMT15478.1"/>
    </source>
</evidence>
<keyword evidence="4" id="KW-0963">Cytoplasm</keyword>
<protein>
    <recommendedName>
        <fullName evidence="9">Membrane protein BRI3</fullName>
    </recommendedName>
    <alternativeName>
        <fullName evidence="10">Brain protein I3</fullName>
    </alternativeName>
</protein>
<keyword evidence="15" id="KW-1185">Reference proteome</keyword>
<evidence type="ECO:0000256" key="9">
    <source>
        <dbReference type="ARBA" id="ARBA00035284"/>
    </source>
</evidence>
<sequence>STMPVMAPAPPAVVDASAAPAGASNPVAPYPEPPPSYQQAMGLPGSTAAGHPAYQPQTNPAYPKFAPASNSGVPPPPPGYPPSNYGAYPQNPSMPAPQPAYPLNSGPMPHHHQQPTVVTVNVAPLQIICAYCHGTMVKETDLCCLMCLIFLAIFTFPFGLPFLCCIPCTVRRRCAQCHRIG</sequence>
<keyword evidence="7 13" id="KW-0472">Membrane</keyword>
<evidence type="ECO:0000256" key="11">
    <source>
        <dbReference type="ARBA" id="ARBA00046593"/>
    </source>
</evidence>
<proteinExistence type="inferred from homology"/>
<evidence type="ECO:0000313" key="15">
    <source>
        <dbReference type="Proteomes" id="UP001432322"/>
    </source>
</evidence>
<evidence type="ECO:0000256" key="2">
    <source>
        <dbReference type="ARBA" id="ARBA00004556"/>
    </source>
</evidence>
<feature type="transmembrane region" description="Helical" evidence="13">
    <location>
        <begin position="142"/>
        <end position="163"/>
    </location>
</feature>
<evidence type="ECO:0000256" key="3">
    <source>
        <dbReference type="ARBA" id="ARBA00008090"/>
    </source>
</evidence>
<dbReference type="InterPro" id="IPR019317">
    <property type="entry name" value="BRI3"/>
</dbReference>
<evidence type="ECO:0000256" key="5">
    <source>
        <dbReference type="ARBA" id="ARBA00022692"/>
    </source>
</evidence>
<dbReference type="Proteomes" id="UP001432322">
    <property type="component" value="Unassembled WGS sequence"/>
</dbReference>
<evidence type="ECO:0000256" key="13">
    <source>
        <dbReference type="SAM" id="Phobius"/>
    </source>
</evidence>
<organism evidence="14 15">
    <name type="scientific">Pristionchus fissidentatus</name>
    <dbReference type="NCBI Taxonomy" id="1538716"/>
    <lineage>
        <taxon>Eukaryota</taxon>
        <taxon>Metazoa</taxon>
        <taxon>Ecdysozoa</taxon>
        <taxon>Nematoda</taxon>
        <taxon>Chromadorea</taxon>
        <taxon>Rhabditida</taxon>
        <taxon>Rhabditina</taxon>
        <taxon>Diplogasteromorpha</taxon>
        <taxon>Diplogasteroidea</taxon>
        <taxon>Neodiplogasteridae</taxon>
        <taxon>Pristionchus</taxon>
    </lineage>
</organism>
<evidence type="ECO:0000256" key="8">
    <source>
        <dbReference type="ARBA" id="ARBA00023228"/>
    </source>
</evidence>
<keyword evidence="5 13" id="KW-0812">Transmembrane</keyword>
<dbReference type="AlphaFoldDB" id="A0AAV5VB78"/>